<protein>
    <recommendedName>
        <fullName evidence="5">Major facilitator superfamily (MFS) profile domain-containing protein</fullName>
    </recommendedName>
</protein>
<feature type="transmembrane region" description="Helical" evidence="4">
    <location>
        <begin position="357"/>
        <end position="378"/>
    </location>
</feature>
<comment type="caution">
    <text evidence="6">The sequence shown here is derived from an EMBL/GenBank/DDBJ whole genome shotgun (WGS) entry which is preliminary data.</text>
</comment>
<dbReference type="InterPro" id="IPR011701">
    <property type="entry name" value="MFS"/>
</dbReference>
<dbReference type="AlphaFoldDB" id="A0A0F6AGJ5"/>
<feature type="transmembrane region" description="Helical" evidence="4">
    <location>
        <begin position="69"/>
        <end position="88"/>
    </location>
</feature>
<feature type="transmembrane region" description="Helical" evidence="4">
    <location>
        <begin position="206"/>
        <end position="226"/>
    </location>
</feature>
<dbReference type="Proteomes" id="UP000033434">
    <property type="component" value="Unassembled WGS sequence"/>
</dbReference>
<feature type="transmembrane region" description="Helical" evidence="4">
    <location>
        <begin position="162"/>
        <end position="185"/>
    </location>
</feature>
<proteinExistence type="predicted"/>
<dbReference type="GO" id="GO:0022857">
    <property type="term" value="F:transmembrane transporter activity"/>
    <property type="evidence" value="ECO:0007669"/>
    <property type="project" value="InterPro"/>
</dbReference>
<feature type="transmembrane region" description="Helical" evidence="4">
    <location>
        <begin position="128"/>
        <end position="150"/>
    </location>
</feature>
<evidence type="ECO:0000256" key="1">
    <source>
        <dbReference type="ARBA" id="ARBA00022692"/>
    </source>
</evidence>
<accession>A0A0F6AGJ5</accession>
<keyword evidence="1 4" id="KW-0812">Transmembrane</keyword>
<feature type="transmembrane region" description="Helical" evidence="4">
    <location>
        <begin position="295"/>
        <end position="314"/>
    </location>
</feature>
<dbReference type="PATRIC" id="fig|1129367.4.peg.525"/>
<organism evidence="6 7">
    <name type="scientific">Pseudoalteromonas luteoviolacea S4054</name>
    <dbReference type="NCBI Taxonomy" id="1129367"/>
    <lineage>
        <taxon>Bacteria</taxon>
        <taxon>Pseudomonadati</taxon>
        <taxon>Pseudomonadota</taxon>
        <taxon>Gammaproteobacteria</taxon>
        <taxon>Alteromonadales</taxon>
        <taxon>Pseudoalteromonadaceae</taxon>
        <taxon>Pseudoalteromonas</taxon>
    </lineage>
</organism>
<feature type="transmembrane region" description="Helical" evidence="4">
    <location>
        <begin position="269"/>
        <end position="289"/>
    </location>
</feature>
<keyword evidence="3 4" id="KW-0472">Membrane</keyword>
<name>A0A0F6AGJ5_9GAMM</name>
<dbReference type="Pfam" id="PF07690">
    <property type="entry name" value="MFS_1"/>
    <property type="match status" value="1"/>
</dbReference>
<dbReference type="PANTHER" id="PTHR23534">
    <property type="entry name" value="MFS PERMEASE"/>
    <property type="match status" value="1"/>
</dbReference>
<evidence type="ECO:0000256" key="2">
    <source>
        <dbReference type="ARBA" id="ARBA00022989"/>
    </source>
</evidence>
<dbReference type="InterPro" id="IPR036259">
    <property type="entry name" value="MFS_trans_sf"/>
</dbReference>
<feature type="domain" description="Major facilitator superfamily (MFS) profile" evidence="5">
    <location>
        <begin position="205"/>
        <end position="393"/>
    </location>
</feature>
<dbReference type="EMBL" id="AUXW01000057">
    <property type="protein sequence ID" value="KKE85298.1"/>
    <property type="molecule type" value="Genomic_DNA"/>
</dbReference>
<dbReference type="SUPFAM" id="SSF103473">
    <property type="entry name" value="MFS general substrate transporter"/>
    <property type="match status" value="1"/>
</dbReference>
<dbReference type="Gene3D" id="1.20.1250.20">
    <property type="entry name" value="MFS general substrate transporter like domains"/>
    <property type="match status" value="1"/>
</dbReference>
<evidence type="ECO:0000256" key="3">
    <source>
        <dbReference type="ARBA" id="ARBA00023136"/>
    </source>
</evidence>
<gene>
    <name evidence="6" type="ORF">N479_04680</name>
</gene>
<evidence type="ECO:0000259" key="5">
    <source>
        <dbReference type="PROSITE" id="PS50850"/>
    </source>
</evidence>
<evidence type="ECO:0000313" key="6">
    <source>
        <dbReference type="EMBL" id="KKE85298.1"/>
    </source>
</evidence>
<dbReference type="PANTHER" id="PTHR23534:SF1">
    <property type="entry name" value="MAJOR FACILITATOR SUPERFAMILY PROTEIN"/>
    <property type="match status" value="1"/>
</dbReference>
<dbReference type="PROSITE" id="PS50850">
    <property type="entry name" value="MFS"/>
    <property type="match status" value="1"/>
</dbReference>
<feature type="transmembrane region" description="Helical" evidence="4">
    <location>
        <begin position="94"/>
        <end position="116"/>
    </location>
</feature>
<reference evidence="6 7" key="1">
    <citation type="journal article" date="2015" name="BMC Genomics">
        <title>Genome mining reveals unlocked bioactive potential of marine Gram-negative bacteria.</title>
        <authorList>
            <person name="Machado H."/>
            <person name="Sonnenschein E.C."/>
            <person name="Melchiorsen J."/>
            <person name="Gram L."/>
        </authorList>
    </citation>
    <scope>NUCLEOTIDE SEQUENCE [LARGE SCALE GENOMIC DNA]</scope>
    <source>
        <strain evidence="6 7">S4054</strain>
    </source>
</reference>
<feature type="transmembrane region" description="Helical" evidence="4">
    <location>
        <begin position="335"/>
        <end position="351"/>
    </location>
</feature>
<feature type="transmembrane region" description="Helical" evidence="4">
    <location>
        <begin position="5"/>
        <end position="28"/>
    </location>
</feature>
<dbReference type="RefSeq" id="WP_046354392.1">
    <property type="nucleotide sequence ID" value="NZ_AUXW01000057.1"/>
</dbReference>
<feature type="transmembrane region" description="Helical" evidence="4">
    <location>
        <begin position="40"/>
        <end position="62"/>
    </location>
</feature>
<dbReference type="InterPro" id="IPR020846">
    <property type="entry name" value="MFS_dom"/>
</dbReference>
<keyword evidence="2 4" id="KW-1133">Transmembrane helix</keyword>
<sequence length="393" mass="42746">MNKNVFLLACCQGLMTTGNILLVTISALVGQKLSASDTLITLPIATQMLGLLLATVPASLVMAKTGRKLGFSMGNLIGTSGAILGYMALVNSQFYLFCLATFLIGIGIGFATLYRFAAIEVSDKPARAISMIMASGVIAAVLGPNLAVWVNHYLPEVNFANSFLALTCVYLIALTLLQLVTFNEVSGQQSQLHQRPIKRIVSQPQFMIAAFIGMISYSVMNLLMTATPLAMHRHGFDLAESALVIEWHVLGMFLPSFFTGKLVEQYTPVVMVIVGCLLMLGCAIINLLGLSHWHFLVALFLLGVGWNFMFISATSMVSETYQPHERAKAQAANEFFVFSMVVLSSLFAGWLESKIGWQALNIWSIPIVTLALLGSAWFKQYSPPSPAVSKLSR</sequence>
<evidence type="ECO:0000313" key="7">
    <source>
        <dbReference type="Proteomes" id="UP000033434"/>
    </source>
</evidence>
<evidence type="ECO:0000256" key="4">
    <source>
        <dbReference type="SAM" id="Phobius"/>
    </source>
</evidence>